<dbReference type="RefSeq" id="WP_147846889.1">
    <property type="nucleotide sequence ID" value="NZ_VDUZ01000009.1"/>
</dbReference>
<dbReference type="OrthoDB" id="4190732at2"/>
<dbReference type="InterPro" id="IPR013154">
    <property type="entry name" value="ADH-like_N"/>
</dbReference>
<proteinExistence type="predicted"/>
<gene>
    <name evidence="2" type="ORF">FHP25_10520</name>
</gene>
<dbReference type="GO" id="GO:0016491">
    <property type="term" value="F:oxidoreductase activity"/>
    <property type="evidence" value="ECO:0007669"/>
    <property type="project" value="InterPro"/>
</dbReference>
<accession>A0A5C8PQJ6</accession>
<dbReference type="PANTHER" id="PTHR43677:SF4">
    <property type="entry name" value="QUINONE OXIDOREDUCTASE-LIKE PROTEIN 2"/>
    <property type="match status" value="1"/>
</dbReference>
<dbReference type="PANTHER" id="PTHR43677">
    <property type="entry name" value="SHORT-CHAIN DEHYDROGENASE/REDUCTASE"/>
    <property type="match status" value="1"/>
</dbReference>
<name>A0A5C8PQJ6_9HYPH</name>
<organism evidence="2 3">
    <name type="scientific">Vineibacter terrae</name>
    <dbReference type="NCBI Taxonomy" id="2586908"/>
    <lineage>
        <taxon>Bacteria</taxon>
        <taxon>Pseudomonadati</taxon>
        <taxon>Pseudomonadota</taxon>
        <taxon>Alphaproteobacteria</taxon>
        <taxon>Hyphomicrobiales</taxon>
        <taxon>Vineibacter</taxon>
    </lineage>
</organism>
<sequence>MKAMMCRAFGPPESLVLQELPSPPLAPGQLRVAVHACGVNFPDLLMMQGRYQFKPPLPFAPGGEVAGVVVETGPDATGFPVGARVRCSVGHGGFADEVVVAGKQVVALPDAVDFVTGAVMGAAYGTSLHALADRAQLAPGESVLVLGATGGVGLSAVQLAKLMGARVLAAGGSDAKLAQVAAAGADAVVNYNTQDLRAAIAAFTDGKGVDVVYDTVGGSYSELALRSTAWRGRFLVVGFTAGEIPKLAANLLLLKGCAAIGVFYGDYLRREPEHGRAEFQRLMGWFESGQLKPHIHRTYPLAEASAALRAMADRQVVGKIVVVPR</sequence>
<reference evidence="2 3" key="1">
    <citation type="submission" date="2019-06" db="EMBL/GenBank/DDBJ databases">
        <title>New taxonomy in bacterial strain CC-CFT640, isolated from vineyard.</title>
        <authorList>
            <person name="Lin S.-Y."/>
            <person name="Tsai C.-F."/>
            <person name="Young C.-C."/>
        </authorList>
    </citation>
    <scope>NUCLEOTIDE SEQUENCE [LARGE SCALE GENOMIC DNA]</scope>
    <source>
        <strain evidence="2 3">CC-CFT640</strain>
    </source>
</reference>
<keyword evidence="3" id="KW-1185">Reference proteome</keyword>
<dbReference type="SUPFAM" id="SSF50129">
    <property type="entry name" value="GroES-like"/>
    <property type="match status" value="1"/>
</dbReference>
<dbReference type="SUPFAM" id="SSF51735">
    <property type="entry name" value="NAD(P)-binding Rossmann-fold domains"/>
    <property type="match status" value="1"/>
</dbReference>
<dbReference type="SMART" id="SM00829">
    <property type="entry name" value="PKS_ER"/>
    <property type="match status" value="1"/>
</dbReference>
<dbReference type="Proteomes" id="UP000321638">
    <property type="component" value="Unassembled WGS sequence"/>
</dbReference>
<dbReference type="Pfam" id="PF00107">
    <property type="entry name" value="ADH_zinc_N"/>
    <property type="match status" value="1"/>
</dbReference>
<dbReference type="CDD" id="cd08241">
    <property type="entry name" value="QOR1"/>
    <property type="match status" value="1"/>
</dbReference>
<evidence type="ECO:0000259" key="1">
    <source>
        <dbReference type="SMART" id="SM00829"/>
    </source>
</evidence>
<comment type="caution">
    <text evidence="2">The sequence shown here is derived from an EMBL/GenBank/DDBJ whole genome shotgun (WGS) entry which is preliminary data.</text>
</comment>
<protein>
    <submittedName>
        <fullName evidence="2">NADPH:quinone oxidoreductase family protein</fullName>
    </submittedName>
</protein>
<evidence type="ECO:0000313" key="3">
    <source>
        <dbReference type="Proteomes" id="UP000321638"/>
    </source>
</evidence>
<dbReference type="Pfam" id="PF08240">
    <property type="entry name" value="ADH_N"/>
    <property type="match status" value="1"/>
</dbReference>
<dbReference type="InterPro" id="IPR036291">
    <property type="entry name" value="NAD(P)-bd_dom_sf"/>
</dbReference>
<dbReference type="InterPro" id="IPR013149">
    <property type="entry name" value="ADH-like_C"/>
</dbReference>
<dbReference type="Gene3D" id="3.90.180.10">
    <property type="entry name" value="Medium-chain alcohol dehydrogenases, catalytic domain"/>
    <property type="match status" value="1"/>
</dbReference>
<dbReference type="EMBL" id="VDUZ01000009">
    <property type="protein sequence ID" value="TXL77188.1"/>
    <property type="molecule type" value="Genomic_DNA"/>
</dbReference>
<evidence type="ECO:0000313" key="2">
    <source>
        <dbReference type="EMBL" id="TXL77188.1"/>
    </source>
</evidence>
<dbReference type="InterPro" id="IPR020843">
    <property type="entry name" value="ER"/>
</dbReference>
<dbReference type="Gene3D" id="3.40.50.720">
    <property type="entry name" value="NAD(P)-binding Rossmann-like Domain"/>
    <property type="match status" value="1"/>
</dbReference>
<dbReference type="InterPro" id="IPR011032">
    <property type="entry name" value="GroES-like_sf"/>
</dbReference>
<feature type="domain" description="Enoyl reductase (ER)" evidence="1">
    <location>
        <begin position="10"/>
        <end position="322"/>
    </location>
</feature>
<dbReference type="InterPro" id="IPR051397">
    <property type="entry name" value="Zn-ADH-like_protein"/>
</dbReference>
<dbReference type="AlphaFoldDB" id="A0A5C8PQJ6"/>